<name>A0A0D2CQF2_9EURO</name>
<accession>A0A0D2CQF2</accession>
<dbReference type="Proteomes" id="UP000054266">
    <property type="component" value="Unassembled WGS sequence"/>
</dbReference>
<evidence type="ECO:0000313" key="2">
    <source>
        <dbReference type="EMBL" id="KIW67366.1"/>
    </source>
</evidence>
<feature type="region of interest" description="Disordered" evidence="1">
    <location>
        <begin position="1"/>
        <end position="24"/>
    </location>
</feature>
<feature type="compositionally biased region" description="Basic and acidic residues" evidence="1">
    <location>
        <begin position="315"/>
        <end position="330"/>
    </location>
</feature>
<proteinExistence type="predicted"/>
<evidence type="ECO:0000256" key="1">
    <source>
        <dbReference type="SAM" id="MobiDB-lite"/>
    </source>
</evidence>
<reference evidence="2 3" key="1">
    <citation type="submission" date="2015-01" db="EMBL/GenBank/DDBJ databases">
        <title>The Genome Sequence of Capronia semiimmersa CBS27337.</title>
        <authorList>
            <consortium name="The Broad Institute Genomics Platform"/>
            <person name="Cuomo C."/>
            <person name="de Hoog S."/>
            <person name="Gorbushina A."/>
            <person name="Stielow B."/>
            <person name="Teixiera M."/>
            <person name="Abouelleil A."/>
            <person name="Chapman S.B."/>
            <person name="Priest M."/>
            <person name="Young S.K."/>
            <person name="Wortman J."/>
            <person name="Nusbaum C."/>
            <person name="Birren B."/>
        </authorList>
    </citation>
    <scope>NUCLEOTIDE SEQUENCE [LARGE SCALE GENOMIC DNA]</scope>
    <source>
        <strain evidence="2 3">CBS 27337</strain>
    </source>
</reference>
<feature type="compositionally biased region" description="Low complexity" evidence="1">
    <location>
        <begin position="300"/>
        <end position="309"/>
    </location>
</feature>
<sequence length="370" mass="41002">MPGKKGGKRRGKKVGKKGDDAQAEPDISYTSNVWEKRVAASEIFINPTVNTGEGTRNLIQIANQGMTEFTTQTRDLIHGFSDADHDHRYIYYSSVLQNIEKRKEQGANFKERQTQRELNKTLEPYEMQKLRYHTASNLANDLVYKFEQLGKIAQSLLTSQEELGEEITMTELGRKKIVVSAKCIDTIWKDVITLYAQLKKVQDEITILKMTLPPVTGRLKLGEIDCGEDQAGNKLGKESVWVYDPTNLAGGDKLIISGDGQIERPDANESGDPEAPPASSDETTLVGEFEDQCQIASLSGYTGSLSSTTVPNTLDPKDSAETNGEEKSKQGEVQGNRKRKTEEESAGCEEGAESHDEVVQSDDELLFICE</sequence>
<evidence type="ECO:0000313" key="3">
    <source>
        <dbReference type="Proteomes" id="UP000054266"/>
    </source>
</evidence>
<feature type="region of interest" description="Disordered" evidence="1">
    <location>
        <begin position="300"/>
        <end position="362"/>
    </location>
</feature>
<dbReference type="AlphaFoldDB" id="A0A0D2CQF2"/>
<organism evidence="2 3">
    <name type="scientific">Phialophora macrospora</name>
    <dbReference type="NCBI Taxonomy" id="1851006"/>
    <lineage>
        <taxon>Eukaryota</taxon>
        <taxon>Fungi</taxon>
        <taxon>Dikarya</taxon>
        <taxon>Ascomycota</taxon>
        <taxon>Pezizomycotina</taxon>
        <taxon>Eurotiomycetes</taxon>
        <taxon>Chaetothyriomycetidae</taxon>
        <taxon>Chaetothyriales</taxon>
        <taxon>Herpotrichiellaceae</taxon>
        <taxon>Phialophora</taxon>
    </lineage>
</organism>
<dbReference type="EMBL" id="KN846959">
    <property type="protein sequence ID" value="KIW67366.1"/>
    <property type="molecule type" value="Genomic_DNA"/>
</dbReference>
<keyword evidence="3" id="KW-1185">Reference proteome</keyword>
<feature type="compositionally biased region" description="Basic residues" evidence="1">
    <location>
        <begin position="1"/>
        <end position="15"/>
    </location>
</feature>
<dbReference type="HOGENOM" id="CLU_063702_0_0_1"/>
<gene>
    <name evidence="2" type="ORF">PV04_06627</name>
</gene>
<protein>
    <submittedName>
        <fullName evidence="2">Uncharacterized protein</fullName>
    </submittedName>
</protein>
<feature type="region of interest" description="Disordered" evidence="1">
    <location>
        <begin position="254"/>
        <end position="282"/>
    </location>
</feature>